<comment type="caution">
    <text evidence="1">The sequence shown here is derived from an EMBL/GenBank/DDBJ whole genome shotgun (WGS) entry which is preliminary data.</text>
</comment>
<evidence type="ECO:0000313" key="1">
    <source>
        <dbReference type="EMBL" id="MXP77196.1"/>
    </source>
</evidence>
<accession>A0A7X3MIV1</accession>
<organism evidence="1 2">
    <name type="scientific">Sporofaciens musculi</name>
    <dbReference type="NCBI Taxonomy" id="2681861"/>
    <lineage>
        <taxon>Bacteria</taxon>
        <taxon>Bacillati</taxon>
        <taxon>Bacillota</taxon>
        <taxon>Clostridia</taxon>
        <taxon>Lachnospirales</taxon>
        <taxon>Lachnospiraceae</taxon>
        <taxon>Sporofaciens</taxon>
    </lineage>
</organism>
<gene>
    <name evidence="1" type="ORF">GN277_17985</name>
</gene>
<dbReference type="Proteomes" id="UP000460412">
    <property type="component" value="Unassembled WGS sequence"/>
</dbReference>
<proteinExistence type="predicted"/>
<evidence type="ECO:0000313" key="2">
    <source>
        <dbReference type="Proteomes" id="UP000460412"/>
    </source>
</evidence>
<dbReference type="EMBL" id="WUQX01000001">
    <property type="protein sequence ID" value="MXP77196.1"/>
    <property type="molecule type" value="Genomic_DNA"/>
</dbReference>
<protein>
    <submittedName>
        <fullName evidence="1">Uncharacterized protein</fullName>
    </submittedName>
</protein>
<dbReference type="GO" id="GO:0006355">
    <property type="term" value="P:regulation of DNA-templated transcription"/>
    <property type="evidence" value="ECO:0007669"/>
    <property type="project" value="InterPro"/>
</dbReference>
<dbReference type="RefSeq" id="WP_159752318.1">
    <property type="nucleotide sequence ID" value="NZ_WUQX01000001.1"/>
</dbReference>
<sequence length="61" mass="6996">MEEKKKASEAHMRATAKWEKENYDKVLVRFPKGTKEKILDSGAKSVNGYIVQAVTEKLDRN</sequence>
<dbReference type="InterPro" id="IPR013321">
    <property type="entry name" value="Arc_rbn_hlx_hlx"/>
</dbReference>
<reference evidence="1 2" key="1">
    <citation type="submission" date="2019-12" db="EMBL/GenBank/DDBJ databases">
        <title>Sporaefaciens musculi gen. nov., sp. nov., a novel bacterium isolated from the caecum of an obese mouse.</title>
        <authorList>
            <person name="Rasmussen T.S."/>
            <person name="Streidl T."/>
            <person name="Hitch T.C.A."/>
            <person name="Wortmann E."/>
            <person name="Deptula P."/>
            <person name="Hansen M."/>
            <person name="Nielsen D.S."/>
            <person name="Clavel T."/>
            <person name="Vogensen F.K."/>
        </authorList>
    </citation>
    <scope>NUCLEOTIDE SEQUENCE [LARGE SCALE GENOMIC DNA]</scope>
    <source>
        <strain evidence="1 2">WCA-9-b2</strain>
    </source>
</reference>
<name>A0A7X3MIV1_9FIRM</name>
<dbReference type="AlphaFoldDB" id="A0A7X3MIV1"/>
<dbReference type="Gene3D" id="1.10.1220.10">
    <property type="entry name" value="Met repressor-like"/>
    <property type="match status" value="1"/>
</dbReference>
<keyword evidence="2" id="KW-1185">Reference proteome</keyword>